<reference evidence="4" key="1">
    <citation type="submission" date="2021-01" db="EMBL/GenBank/DDBJ databases">
        <authorList>
            <consortium name="Genoscope - CEA"/>
            <person name="William W."/>
        </authorList>
    </citation>
    <scope>NUCLEOTIDE SEQUENCE</scope>
</reference>
<evidence type="ECO:0000313" key="4">
    <source>
        <dbReference type="EMBL" id="CAD8087990.1"/>
    </source>
</evidence>
<dbReference type="InterPro" id="IPR014044">
    <property type="entry name" value="CAP_dom"/>
</dbReference>
<dbReference type="AlphaFoldDB" id="A0A8S1N6F6"/>
<gene>
    <name evidence="4" type="ORF">PSON_ATCC_30995.1.T0520125</name>
</gene>
<dbReference type="CDD" id="cd05380">
    <property type="entry name" value="CAP_euk"/>
    <property type="match status" value="1"/>
</dbReference>
<comment type="caution">
    <text evidence="4">The sequence shown here is derived from an EMBL/GenBank/DDBJ whole genome shotgun (WGS) entry which is preliminary data.</text>
</comment>
<evidence type="ECO:0000256" key="2">
    <source>
        <dbReference type="SAM" id="SignalP"/>
    </source>
</evidence>
<dbReference type="SMART" id="SM00198">
    <property type="entry name" value="SCP"/>
    <property type="match status" value="1"/>
</dbReference>
<feature type="region of interest" description="Disordered" evidence="1">
    <location>
        <begin position="226"/>
        <end position="247"/>
    </location>
</feature>
<dbReference type="Proteomes" id="UP000692954">
    <property type="component" value="Unassembled WGS sequence"/>
</dbReference>
<sequence length="247" mass="29020">MQFVLIVLFTASFARNECEVDNNDRVKISGISKQKEDELLELHNEHRNQVALGKVKNWQNQFSTAANMNFLKWDNHLARNAQDCADRCPTNFQLDCSFPLHYGYLAFKGEFNEQQQDLSPLKIFRKIVSYQDFARQIELAIVLNFGCGRTLISRKNSKSQEIFVCLYNKKPHPNGEVYKYGIPGQDCLYGRKIEFIGLCKQSATDIEALKFRHQRHQDAYKYHHKEERHHVHHNHHRKDDGFHTRAD</sequence>
<name>A0A8S1N6F6_9CILI</name>
<dbReference type="Pfam" id="PF00188">
    <property type="entry name" value="CAP"/>
    <property type="match status" value="1"/>
</dbReference>
<dbReference type="OrthoDB" id="289431at2759"/>
<keyword evidence="2" id="KW-0732">Signal</keyword>
<feature type="domain" description="SCP" evidence="3">
    <location>
        <begin position="34"/>
        <end position="171"/>
    </location>
</feature>
<evidence type="ECO:0000313" key="5">
    <source>
        <dbReference type="Proteomes" id="UP000692954"/>
    </source>
</evidence>
<feature type="compositionally biased region" description="Basic and acidic residues" evidence="1">
    <location>
        <begin position="237"/>
        <end position="247"/>
    </location>
</feature>
<evidence type="ECO:0000256" key="1">
    <source>
        <dbReference type="SAM" id="MobiDB-lite"/>
    </source>
</evidence>
<proteinExistence type="predicted"/>
<evidence type="ECO:0000259" key="3">
    <source>
        <dbReference type="SMART" id="SM00198"/>
    </source>
</evidence>
<keyword evidence="5" id="KW-1185">Reference proteome</keyword>
<dbReference type="EMBL" id="CAJJDN010000052">
    <property type="protein sequence ID" value="CAD8087990.1"/>
    <property type="molecule type" value="Genomic_DNA"/>
</dbReference>
<feature type="signal peptide" evidence="2">
    <location>
        <begin position="1"/>
        <end position="18"/>
    </location>
</feature>
<organism evidence="4 5">
    <name type="scientific">Paramecium sonneborni</name>
    <dbReference type="NCBI Taxonomy" id="65129"/>
    <lineage>
        <taxon>Eukaryota</taxon>
        <taxon>Sar</taxon>
        <taxon>Alveolata</taxon>
        <taxon>Ciliophora</taxon>
        <taxon>Intramacronucleata</taxon>
        <taxon>Oligohymenophorea</taxon>
        <taxon>Peniculida</taxon>
        <taxon>Parameciidae</taxon>
        <taxon>Paramecium</taxon>
    </lineage>
</organism>
<protein>
    <recommendedName>
        <fullName evidence="3">SCP domain-containing protein</fullName>
    </recommendedName>
</protein>
<feature type="chain" id="PRO_5035896163" description="SCP domain-containing protein" evidence="2">
    <location>
        <begin position="19"/>
        <end position="247"/>
    </location>
</feature>
<accession>A0A8S1N6F6</accession>